<gene>
    <name evidence="2" type="ORF">EHS15_02075</name>
</gene>
<evidence type="ECO:0000313" key="2">
    <source>
        <dbReference type="EMBL" id="TGN20776.1"/>
    </source>
</evidence>
<keyword evidence="3" id="KW-1185">Reference proteome</keyword>
<protein>
    <submittedName>
        <fullName evidence="2">Uncharacterized protein</fullName>
    </submittedName>
</protein>
<keyword evidence="1" id="KW-0175">Coiled coil</keyword>
<dbReference type="AlphaFoldDB" id="A0A4V3JYE5"/>
<evidence type="ECO:0000256" key="1">
    <source>
        <dbReference type="SAM" id="Coils"/>
    </source>
</evidence>
<organism evidence="2 3">
    <name type="scientific">Leptospira idonii</name>
    <dbReference type="NCBI Taxonomy" id="1193500"/>
    <lineage>
        <taxon>Bacteria</taxon>
        <taxon>Pseudomonadati</taxon>
        <taxon>Spirochaetota</taxon>
        <taxon>Spirochaetia</taxon>
        <taxon>Leptospirales</taxon>
        <taxon>Leptospiraceae</taxon>
        <taxon>Leptospira</taxon>
    </lineage>
</organism>
<dbReference type="EMBL" id="RQHW01000008">
    <property type="protein sequence ID" value="TGN20776.1"/>
    <property type="molecule type" value="Genomic_DNA"/>
</dbReference>
<accession>A0A4V3JYE5</accession>
<comment type="caution">
    <text evidence="2">The sequence shown here is derived from an EMBL/GenBank/DDBJ whole genome shotgun (WGS) entry which is preliminary data.</text>
</comment>
<name>A0A4V3JYE5_9LEPT</name>
<feature type="coiled-coil region" evidence="1">
    <location>
        <begin position="12"/>
        <end position="46"/>
    </location>
</feature>
<reference evidence="2" key="1">
    <citation type="journal article" date="2019" name="PLoS Negl. Trop. Dis.">
        <title>Revisiting the worldwide diversity of Leptospira species in the environment.</title>
        <authorList>
            <person name="Vincent A.T."/>
            <person name="Schiettekatte O."/>
            <person name="Bourhy P."/>
            <person name="Veyrier F.J."/>
            <person name="Picardeau M."/>
        </authorList>
    </citation>
    <scope>NUCLEOTIDE SEQUENCE [LARGE SCALE GENOMIC DNA]</scope>
    <source>
        <strain evidence="2">201300427</strain>
    </source>
</reference>
<sequence>MEPFLSSDPAQIAVLSERLLERVRELEELMEQVRTDLDQYRVAREEWQIWHSAWKRAREKKEAI</sequence>
<proteinExistence type="predicted"/>
<evidence type="ECO:0000313" key="3">
    <source>
        <dbReference type="Proteomes" id="UP000298058"/>
    </source>
</evidence>
<dbReference type="Proteomes" id="UP000298058">
    <property type="component" value="Unassembled WGS sequence"/>
</dbReference>